<protein>
    <recommendedName>
        <fullName evidence="10">Prolipoprotein diacylglyceryl transferase</fullName>
    </recommendedName>
</protein>
<feature type="transmembrane region" description="Helical" evidence="7">
    <location>
        <begin position="116"/>
        <end position="136"/>
    </location>
</feature>
<dbReference type="PANTHER" id="PTHR30589">
    <property type="entry name" value="PROLIPOPROTEIN DIACYLGLYCERYL TRANSFERASE"/>
    <property type="match status" value="1"/>
</dbReference>
<keyword evidence="6 7" id="KW-0472">Membrane</keyword>
<feature type="transmembrane region" description="Helical" evidence="7">
    <location>
        <begin position="225"/>
        <end position="245"/>
    </location>
</feature>
<evidence type="ECO:0000313" key="8">
    <source>
        <dbReference type="EMBL" id="OIP85205.1"/>
    </source>
</evidence>
<evidence type="ECO:0000256" key="1">
    <source>
        <dbReference type="ARBA" id="ARBA00007150"/>
    </source>
</evidence>
<evidence type="ECO:0000256" key="6">
    <source>
        <dbReference type="ARBA" id="ARBA00023136"/>
    </source>
</evidence>
<evidence type="ECO:0000256" key="7">
    <source>
        <dbReference type="SAM" id="Phobius"/>
    </source>
</evidence>
<evidence type="ECO:0000313" key="9">
    <source>
        <dbReference type="Proteomes" id="UP000183758"/>
    </source>
</evidence>
<comment type="similarity">
    <text evidence="1">Belongs to the Lgt family.</text>
</comment>
<keyword evidence="5 7" id="KW-1133">Transmembrane helix</keyword>
<evidence type="ECO:0000256" key="3">
    <source>
        <dbReference type="ARBA" id="ARBA00022679"/>
    </source>
</evidence>
<feature type="transmembrane region" description="Helical" evidence="7">
    <location>
        <begin position="44"/>
        <end position="67"/>
    </location>
</feature>
<feature type="transmembrane region" description="Helical" evidence="7">
    <location>
        <begin position="87"/>
        <end position="104"/>
    </location>
</feature>
<organism evidence="8 9">
    <name type="scientific">Candidatus Roizmanbacteria bacterium CG2_30_33_16</name>
    <dbReference type="NCBI Taxonomy" id="1805340"/>
    <lineage>
        <taxon>Bacteria</taxon>
        <taxon>Candidatus Roizmaniibacteriota</taxon>
    </lineage>
</organism>
<name>A0A1J5HJ01_9BACT</name>
<reference evidence="8 9" key="1">
    <citation type="journal article" date="2016" name="Environ. Microbiol.">
        <title>Genomic resolution of a cold subsurface aquifer community provides metabolic insights for novel microbes adapted to high CO concentrations.</title>
        <authorList>
            <person name="Probst A.J."/>
            <person name="Castelle C.J."/>
            <person name="Singh A."/>
            <person name="Brown C.T."/>
            <person name="Anantharaman K."/>
            <person name="Sharon I."/>
            <person name="Hug L.A."/>
            <person name="Burstein D."/>
            <person name="Emerson J.B."/>
            <person name="Thomas B.C."/>
            <person name="Banfield J.F."/>
        </authorList>
    </citation>
    <scope>NUCLEOTIDE SEQUENCE [LARGE SCALE GENOMIC DNA]</scope>
    <source>
        <strain evidence="8">CG2_30_33_16</strain>
    </source>
</reference>
<evidence type="ECO:0000256" key="4">
    <source>
        <dbReference type="ARBA" id="ARBA00022692"/>
    </source>
</evidence>
<proteinExistence type="inferred from homology"/>
<dbReference type="GO" id="GO:0008961">
    <property type="term" value="F:phosphatidylglycerol-prolipoprotein diacylglyceryl transferase activity"/>
    <property type="evidence" value="ECO:0007669"/>
    <property type="project" value="InterPro"/>
</dbReference>
<dbReference type="GO" id="GO:0005886">
    <property type="term" value="C:plasma membrane"/>
    <property type="evidence" value="ECO:0007669"/>
    <property type="project" value="InterPro"/>
</dbReference>
<evidence type="ECO:0000256" key="2">
    <source>
        <dbReference type="ARBA" id="ARBA00022475"/>
    </source>
</evidence>
<evidence type="ECO:0000256" key="5">
    <source>
        <dbReference type="ARBA" id="ARBA00022989"/>
    </source>
</evidence>
<dbReference type="GO" id="GO:0042158">
    <property type="term" value="P:lipoprotein biosynthetic process"/>
    <property type="evidence" value="ECO:0007669"/>
    <property type="project" value="InterPro"/>
</dbReference>
<feature type="transmembrane region" description="Helical" evidence="7">
    <location>
        <begin position="160"/>
        <end position="182"/>
    </location>
</feature>
<dbReference type="PANTHER" id="PTHR30589:SF0">
    <property type="entry name" value="PHOSPHATIDYLGLYCEROL--PROLIPOPROTEIN DIACYLGLYCERYL TRANSFERASE"/>
    <property type="match status" value="1"/>
</dbReference>
<sequence length="291" mass="34224">MLPVFLNLKFIKIYTQGLFLVLAFFWSSYFLWKLIRLTSYKEEDIFDNLFTSIFSGLFFGRLVFVILNFSKFGFDPIKFILVNGYPGFSIVGCLAGFMLVIYLFSKKQRESFSEIIDYFIPPIFLSLGFGKLGSFFSGSELGSKTKFIISLKYPGLNGNYHLTAFYESLLFFIGFYLAYRILMAIRKEQGAKGLNLYFFIVWFGGIYFWFDKMKHNHLYFQSWSFNWITGLLLHLTGVLYFLYYFRRQIFTNIKNINNFIKKHVKKIISKIRQSTKIRSEQGKAKDSSSNS</sequence>
<dbReference type="AlphaFoldDB" id="A0A1J5HJ01"/>
<dbReference type="InterPro" id="IPR001640">
    <property type="entry name" value="Lgt"/>
</dbReference>
<dbReference type="EMBL" id="MNZM01000033">
    <property type="protein sequence ID" value="OIP85205.1"/>
    <property type="molecule type" value="Genomic_DNA"/>
</dbReference>
<dbReference type="Pfam" id="PF01790">
    <property type="entry name" value="LGT"/>
    <property type="match status" value="1"/>
</dbReference>
<evidence type="ECO:0008006" key="10">
    <source>
        <dbReference type="Google" id="ProtNLM"/>
    </source>
</evidence>
<accession>A0A1J5HJ01</accession>
<feature type="transmembrane region" description="Helical" evidence="7">
    <location>
        <begin position="194"/>
        <end position="210"/>
    </location>
</feature>
<gene>
    <name evidence="8" type="ORF">AUK04_01475</name>
</gene>
<keyword evidence="2" id="KW-1003">Cell membrane</keyword>
<keyword evidence="3" id="KW-0808">Transferase</keyword>
<comment type="caution">
    <text evidence="8">The sequence shown here is derived from an EMBL/GenBank/DDBJ whole genome shotgun (WGS) entry which is preliminary data.</text>
</comment>
<feature type="transmembrane region" description="Helical" evidence="7">
    <location>
        <begin position="13"/>
        <end position="32"/>
    </location>
</feature>
<dbReference type="Proteomes" id="UP000183758">
    <property type="component" value="Unassembled WGS sequence"/>
</dbReference>
<keyword evidence="4 7" id="KW-0812">Transmembrane</keyword>